<dbReference type="SUPFAM" id="SSF52467">
    <property type="entry name" value="DHS-like NAD/FAD-binding domain"/>
    <property type="match status" value="1"/>
</dbReference>
<evidence type="ECO:0000313" key="2">
    <source>
        <dbReference type="EMBL" id="CAK9043172.1"/>
    </source>
</evidence>
<dbReference type="InterPro" id="IPR029035">
    <property type="entry name" value="DHS-like_NAD/FAD-binding_dom"/>
</dbReference>
<organism evidence="2 3">
    <name type="scientific">Durusdinium trenchii</name>
    <dbReference type="NCBI Taxonomy" id="1381693"/>
    <lineage>
        <taxon>Eukaryota</taxon>
        <taxon>Sar</taxon>
        <taxon>Alveolata</taxon>
        <taxon>Dinophyceae</taxon>
        <taxon>Suessiales</taxon>
        <taxon>Symbiodiniaceae</taxon>
        <taxon>Durusdinium</taxon>
    </lineage>
</organism>
<feature type="region of interest" description="Disordered" evidence="1">
    <location>
        <begin position="379"/>
        <end position="408"/>
    </location>
</feature>
<sequence>MVKGQKRKHQVEETENDEVISALKELPRQELALQPFSQALRCLESSLKIDELRSSWNAETVATSLAAALGDGLWCWSFETTSDEVDSAHKALKTMLEDGRKQLLEALRSGESFCATVKRCTSKKDGQALMKLGKTRVMWLLARVISALDRRRNGWMPVSRRQTQIGEAAQADAKAEVLDAVRWLQEAEAILICGELEEEETGLFRLPPFSTSAGSLEYGVPAQGSWSPLRALWREHVQLDSAKLFESDPALAWAFWGFWSKRYLEGMPSAFYQCLGGWARTRPRGCFCVTGEISGHWARSIGEERLWETRGSVSHLQRIDGREKVWRVGETRMSLTTERMATGIISQMAGIEDGFNAAASVFTSFLGTKSDAKIKATLERSSNAEGSSPKHRTGHAGHAPPITEGAQVEPSLLGVSKPRLEPVKSLDIELPPSWTLQAGEVVEVRTRDPEENTCTYKWTAWHPAVVGDDSFSVFSFDGEPLRAHAVRRPKGQDLLRVKQTTSLPRDPEDSSSLARPNVKMHGDTCFAACRCDRQEKAFYQWLESLPSSCQLVLLQVGASNNEETMRVQRAAQGFAQSKLIRIGRARPPKHWAGRCAHIFHDTAAGVQQLVEALGEAPEEVQVSEGPQLPEQNRRASGAPVVSQLPDESAPSSKSSVREETNKSKQTQRDSDNLIHWDELDAIEIEETYVLGQFVDFAAGIFAESQDQEDSGQED</sequence>
<dbReference type="EMBL" id="CAXAMN010014391">
    <property type="protein sequence ID" value="CAK9043172.1"/>
    <property type="molecule type" value="Genomic_DNA"/>
</dbReference>
<comment type="caution">
    <text evidence="2">The sequence shown here is derived from an EMBL/GenBank/DDBJ whole genome shotgun (WGS) entry which is preliminary data.</text>
</comment>
<evidence type="ECO:0000313" key="3">
    <source>
        <dbReference type="Proteomes" id="UP001642484"/>
    </source>
</evidence>
<feature type="region of interest" description="Disordered" evidence="1">
    <location>
        <begin position="617"/>
        <end position="669"/>
    </location>
</feature>
<dbReference type="Proteomes" id="UP001642484">
    <property type="component" value="Unassembled WGS sequence"/>
</dbReference>
<keyword evidence="3" id="KW-1185">Reference proteome</keyword>
<name>A0ABP0LX95_9DINO</name>
<accession>A0ABP0LX95</accession>
<gene>
    <name evidence="2" type="ORF">CCMP2556_LOCUS22880</name>
</gene>
<reference evidence="2 3" key="1">
    <citation type="submission" date="2024-02" db="EMBL/GenBank/DDBJ databases">
        <authorList>
            <person name="Chen Y."/>
            <person name="Shah S."/>
            <person name="Dougan E. K."/>
            <person name="Thang M."/>
            <person name="Chan C."/>
        </authorList>
    </citation>
    <scope>NUCLEOTIDE SEQUENCE [LARGE SCALE GENOMIC DNA]</scope>
</reference>
<protein>
    <submittedName>
        <fullName evidence="2">Uncharacterized protein</fullName>
    </submittedName>
</protein>
<proteinExistence type="predicted"/>
<evidence type="ECO:0000256" key="1">
    <source>
        <dbReference type="SAM" id="MobiDB-lite"/>
    </source>
</evidence>
<feature type="compositionally biased region" description="Basic and acidic residues" evidence="1">
    <location>
        <begin position="655"/>
        <end position="669"/>
    </location>
</feature>